<reference evidence="2" key="1">
    <citation type="submission" date="2016-07" db="EMBL/GenBank/DDBJ databases">
        <title>Phaeobacter portensis sp. nov., a tropodithietic acid producing bacterium isolated from a German harbor.</title>
        <authorList>
            <person name="Freese H.M."/>
            <person name="Bunk B."/>
            <person name="Breider S."/>
            <person name="Brinkhoff T."/>
        </authorList>
    </citation>
    <scope>NUCLEOTIDE SEQUENCE [LARGE SCALE GENOMIC DNA]</scope>
    <source>
        <strain evidence="2">P97</strain>
    </source>
</reference>
<evidence type="ECO:0000313" key="2">
    <source>
        <dbReference type="Proteomes" id="UP000183859"/>
    </source>
</evidence>
<dbReference type="KEGG" id="php:PhaeoP97_02406"/>
<dbReference type="RefSeq" id="WP_072505229.1">
    <property type="nucleotide sequence ID" value="NZ_CP016364.1"/>
</dbReference>
<dbReference type="AlphaFoldDB" id="A0A1L3I6T0"/>
<dbReference type="EMBL" id="CP016364">
    <property type="protein sequence ID" value="APG47800.1"/>
    <property type="molecule type" value="Genomic_DNA"/>
</dbReference>
<sequence length="382" mass="43115">MEADILHSGFDGLKFTVETDIPPELRNALAEAKAQAIQTNAETVLEFGSVALSVRRTGGSAFSAHTGEYGAEWYFLDPENRPANNPGITVDFRAFLLATGGLDAAEKHFRTCMGAFGIRYADHLLRVTRVDYAIDFLAPWCEPDREALVVPPGTRIQEHTGIDETETHATGARVTGLRAGAVANRQLVIYDKRQEVIQKGKLGWLTIWNDARAQLNRPPLDLADRLASQVWRFELRMGSKQLRNRWEMRSWQDLRDMVGDAYAEFCEKIRYTCPTTDSNRARWPTHDLWREVASVIANDLQENCSGVLPSDVIETNRAEHMRMLDRQILGLLVSRAAASEVQPHEFAEFLDGHIEAIRRMSDEHPTPLAERIGKAAARYRFK</sequence>
<keyword evidence="2" id="KW-1185">Reference proteome</keyword>
<proteinExistence type="predicted"/>
<gene>
    <name evidence="1" type="ORF">PhaeoP97_02406</name>
</gene>
<organism evidence="1 2">
    <name type="scientific">Phaeobacter porticola</name>
    <dbReference type="NCBI Taxonomy" id="1844006"/>
    <lineage>
        <taxon>Bacteria</taxon>
        <taxon>Pseudomonadati</taxon>
        <taxon>Pseudomonadota</taxon>
        <taxon>Alphaproteobacteria</taxon>
        <taxon>Rhodobacterales</taxon>
        <taxon>Roseobacteraceae</taxon>
        <taxon>Phaeobacter</taxon>
    </lineage>
</organism>
<evidence type="ECO:0008006" key="3">
    <source>
        <dbReference type="Google" id="ProtNLM"/>
    </source>
</evidence>
<protein>
    <recommendedName>
        <fullName evidence="3">Replication initiation factor</fullName>
    </recommendedName>
</protein>
<name>A0A1L3I6T0_9RHOB</name>
<dbReference type="STRING" id="1844006.PhaeoP97_02406"/>
<dbReference type="OrthoDB" id="7605048at2"/>
<accession>A0A1L3I6T0</accession>
<evidence type="ECO:0000313" key="1">
    <source>
        <dbReference type="EMBL" id="APG47800.1"/>
    </source>
</evidence>
<dbReference type="Proteomes" id="UP000183859">
    <property type="component" value="Chromosome"/>
</dbReference>